<dbReference type="OrthoDB" id="9796262at2"/>
<gene>
    <name evidence="2" type="primary">ytfJ</name>
    <name evidence="2" type="ORF">GMA92_05775</name>
</gene>
<dbReference type="AlphaFoldDB" id="A0A173UGW1"/>
<dbReference type="EMBL" id="WMQE01000009">
    <property type="protein sequence ID" value="MTK20927.1"/>
    <property type="molecule type" value="Genomic_DNA"/>
</dbReference>
<comment type="caution">
    <text evidence="2">The sequence shown here is derived from an EMBL/GenBank/DDBJ whole genome shotgun (WGS) entry which is preliminary data.</text>
</comment>
<evidence type="ECO:0000256" key="1">
    <source>
        <dbReference type="SAM" id="MobiDB-lite"/>
    </source>
</evidence>
<name>A0A173UGW1_9FIRM</name>
<feature type="region of interest" description="Disordered" evidence="1">
    <location>
        <begin position="54"/>
        <end position="75"/>
    </location>
</feature>
<dbReference type="RefSeq" id="WP_006785148.1">
    <property type="nucleotide sequence ID" value="NZ_CABJBH010000001.1"/>
</dbReference>
<dbReference type="PIRSF" id="PIRSF021377">
    <property type="entry name" value="YtfJ"/>
    <property type="match status" value="1"/>
</dbReference>
<sequence>MGEHPIHNLMKISMENIKQMVDVDTIVGNPVNTESGDTIIPISKVAFGFAAGGSEFESTTNTNSDQNPPFGGGSGGGVSITPIAFLVVNQQGVEIKHLEERTHLYERLLEQVPKTVNSIMNEFDKDSKKGE</sequence>
<dbReference type="Pfam" id="PF09579">
    <property type="entry name" value="Spore_YtfJ"/>
    <property type="match status" value="1"/>
</dbReference>
<dbReference type="PANTHER" id="PTHR39162:SF1">
    <property type="entry name" value="SPORULATION PROTEIN YTFJ"/>
    <property type="match status" value="1"/>
</dbReference>
<dbReference type="NCBIfam" id="TIGR02874">
    <property type="entry name" value="spore_ytfJ"/>
    <property type="match status" value="1"/>
</dbReference>
<proteinExistence type="predicted"/>
<feature type="compositionally biased region" description="Polar residues" evidence="1">
    <location>
        <begin position="56"/>
        <end position="67"/>
    </location>
</feature>
<organism evidence="2 3">
    <name type="scientific">Turicibacter sanguinis</name>
    <dbReference type="NCBI Taxonomy" id="154288"/>
    <lineage>
        <taxon>Bacteria</taxon>
        <taxon>Bacillati</taxon>
        <taxon>Bacillota</taxon>
        <taxon>Erysipelotrichia</taxon>
        <taxon>Erysipelotrichales</taxon>
        <taxon>Turicibacteraceae</taxon>
        <taxon>Turicibacter</taxon>
    </lineage>
</organism>
<reference evidence="2 3" key="1">
    <citation type="journal article" date="2019" name="Nat. Med.">
        <title>A library of human gut bacterial isolates paired with longitudinal multiomics data enables mechanistic microbiome research.</title>
        <authorList>
            <person name="Poyet M."/>
            <person name="Groussin M."/>
            <person name="Gibbons S.M."/>
            <person name="Avila-Pacheco J."/>
            <person name="Jiang X."/>
            <person name="Kearney S.M."/>
            <person name="Perrotta A.R."/>
            <person name="Berdy B."/>
            <person name="Zhao S."/>
            <person name="Lieberman T.D."/>
            <person name="Swanson P.K."/>
            <person name="Smith M."/>
            <person name="Roesemann S."/>
            <person name="Alexander J.E."/>
            <person name="Rich S.A."/>
            <person name="Livny J."/>
            <person name="Vlamakis H."/>
            <person name="Clish C."/>
            <person name="Bullock K."/>
            <person name="Deik A."/>
            <person name="Scott J."/>
            <person name="Pierce K.A."/>
            <person name="Xavier R.J."/>
            <person name="Alm E.J."/>
        </authorList>
    </citation>
    <scope>NUCLEOTIDE SEQUENCE [LARGE SCALE GENOMIC DNA]</scope>
    <source>
        <strain evidence="2 3">BIOML-A198</strain>
    </source>
</reference>
<evidence type="ECO:0000313" key="2">
    <source>
        <dbReference type="EMBL" id="MTK20927.1"/>
    </source>
</evidence>
<dbReference type="GeneID" id="60057468"/>
<dbReference type="Proteomes" id="UP000487649">
    <property type="component" value="Unassembled WGS sequence"/>
</dbReference>
<dbReference type="InterPro" id="IPR014229">
    <property type="entry name" value="Spore_YtfJ"/>
</dbReference>
<dbReference type="PANTHER" id="PTHR39162">
    <property type="entry name" value="GLL3345 PROTEIN"/>
    <property type="match status" value="1"/>
</dbReference>
<evidence type="ECO:0000313" key="3">
    <source>
        <dbReference type="Proteomes" id="UP000487649"/>
    </source>
</evidence>
<protein>
    <submittedName>
        <fullName evidence="2">Sporulation protein YtfJ</fullName>
    </submittedName>
</protein>
<accession>A0A173UGW1</accession>